<gene>
    <name evidence="1" type="ORF">PG2T_00745</name>
</gene>
<dbReference type="KEGG" id="gbi:PG2T_00745"/>
<dbReference type="AlphaFoldDB" id="A0A1B1YQ13"/>
<accession>A0A1B1YQ13</accession>
<dbReference type="RefSeq" id="WP_068802380.1">
    <property type="nucleotide sequence ID" value="NZ_CP014671.1"/>
</dbReference>
<evidence type="ECO:0000313" key="2">
    <source>
        <dbReference type="Proteomes" id="UP000092952"/>
    </source>
</evidence>
<dbReference type="InParanoid" id="A0A1B1YQ13"/>
<protein>
    <submittedName>
        <fullName evidence="1">Uncharacterized protein</fullName>
    </submittedName>
</protein>
<evidence type="ECO:0000313" key="1">
    <source>
        <dbReference type="EMBL" id="ANX02866.1"/>
    </source>
</evidence>
<keyword evidence="2" id="KW-1185">Reference proteome</keyword>
<sequence length="279" mass="31762">MAKQPTAAEITRQTLHIMSQGASAQQHVVNAYMAKRNRERDINWVVIQAAREYGATNMYADRARLALGTGIGVREADRFAGIMKEELDHYRAYMNLLDLTLGKGKEPPESDSFHYLNVEFTGQGAGFHGASGDIVARKWPEHHRFITLWMKIYNTLPKWTSRLLMTQGEGGSVGWHWCMSNLPGNDEFLRLAAKLEKTVVEDEIFHGPEEIKELAASFDPAQALPWDETVNLAREMRYLDVRERNEQFMYPLGEDELEDIRRAIFEDTLAPSDIYAAVA</sequence>
<proteinExistence type="predicted"/>
<organism evidence="1 2">
    <name type="scientific">Immundisolibacter cernigliae</name>
    <dbReference type="NCBI Taxonomy" id="1810504"/>
    <lineage>
        <taxon>Bacteria</taxon>
        <taxon>Pseudomonadati</taxon>
        <taxon>Pseudomonadota</taxon>
        <taxon>Gammaproteobacteria</taxon>
        <taxon>Immundisolibacterales</taxon>
        <taxon>Immundisolibacteraceae</taxon>
        <taxon>Immundisolibacter</taxon>
    </lineage>
</organism>
<name>A0A1B1YQ13_9GAMM</name>
<dbReference type="Proteomes" id="UP000092952">
    <property type="component" value="Chromosome"/>
</dbReference>
<reference evidence="2" key="1">
    <citation type="submission" date="2016-03" db="EMBL/GenBank/DDBJ databases">
        <title>Complete genome sequence of Solimmundus cernigliae, representing a novel lineage of polycyclic aromatic hydrocarbon degraders within the Gammaproteobacteria.</title>
        <authorList>
            <person name="Singleton D.R."/>
            <person name="Dickey A.N."/>
            <person name="Scholl E.H."/>
            <person name="Wright F.A."/>
            <person name="Aitken M.D."/>
        </authorList>
    </citation>
    <scope>NUCLEOTIDE SEQUENCE [LARGE SCALE GENOMIC DNA]</scope>
    <source>
        <strain evidence="2">TR3.2</strain>
    </source>
</reference>
<dbReference type="EMBL" id="CP014671">
    <property type="protein sequence ID" value="ANX02866.1"/>
    <property type="molecule type" value="Genomic_DNA"/>
</dbReference>